<dbReference type="RefSeq" id="WP_190952784.1">
    <property type="nucleotide sequence ID" value="NZ_JACJTC010000047.1"/>
</dbReference>
<gene>
    <name evidence="1" type="ORF">H6G94_34745</name>
</gene>
<name>A0ABR8HMA4_NOSPU</name>
<accession>A0ABR8HMA4</accession>
<organism evidence="1 2">
    <name type="scientific">Nostoc punctiforme FACHB-252</name>
    <dbReference type="NCBI Taxonomy" id="1357509"/>
    <lineage>
        <taxon>Bacteria</taxon>
        <taxon>Bacillati</taxon>
        <taxon>Cyanobacteriota</taxon>
        <taxon>Cyanophyceae</taxon>
        <taxon>Nostocales</taxon>
        <taxon>Nostocaceae</taxon>
        <taxon>Nostoc</taxon>
    </lineage>
</organism>
<protein>
    <submittedName>
        <fullName evidence="1">Uncharacterized protein</fullName>
    </submittedName>
</protein>
<comment type="caution">
    <text evidence="1">The sequence shown here is derived from an EMBL/GenBank/DDBJ whole genome shotgun (WGS) entry which is preliminary data.</text>
</comment>
<evidence type="ECO:0000313" key="2">
    <source>
        <dbReference type="Proteomes" id="UP000606396"/>
    </source>
</evidence>
<proteinExistence type="predicted"/>
<sequence>MNSLRKVVADKYGLEAFAMYDEFFFVNLPDNQDHTLKFMESNLPECIRIELAECFAGGVIAAWEVPLFLIPKVLEQAYDFIEQFWEDISKEEEEK</sequence>
<keyword evidence="2" id="KW-1185">Reference proteome</keyword>
<reference evidence="1 2" key="1">
    <citation type="journal article" date="2020" name="ISME J.">
        <title>Comparative genomics reveals insights into cyanobacterial evolution and habitat adaptation.</title>
        <authorList>
            <person name="Chen M.Y."/>
            <person name="Teng W.K."/>
            <person name="Zhao L."/>
            <person name="Hu C.X."/>
            <person name="Zhou Y.K."/>
            <person name="Han B.P."/>
            <person name="Song L.R."/>
            <person name="Shu W.S."/>
        </authorList>
    </citation>
    <scope>NUCLEOTIDE SEQUENCE [LARGE SCALE GENOMIC DNA]</scope>
    <source>
        <strain evidence="1 2">FACHB-252</strain>
    </source>
</reference>
<evidence type="ECO:0000313" key="1">
    <source>
        <dbReference type="EMBL" id="MBD2616334.1"/>
    </source>
</evidence>
<dbReference type="Proteomes" id="UP000606396">
    <property type="component" value="Unassembled WGS sequence"/>
</dbReference>
<dbReference type="EMBL" id="JACJTC010000047">
    <property type="protein sequence ID" value="MBD2616334.1"/>
    <property type="molecule type" value="Genomic_DNA"/>
</dbReference>